<dbReference type="KEGG" id="spu:115924682"/>
<dbReference type="InterPro" id="IPR003650">
    <property type="entry name" value="Orange_dom"/>
</dbReference>
<evidence type="ECO:0000256" key="4">
    <source>
        <dbReference type="ARBA" id="ARBA00023242"/>
    </source>
</evidence>
<dbReference type="SMART" id="SM00353">
    <property type="entry name" value="HLH"/>
    <property type="match status" value="1"/>
</dbReference>
<evidence type="ECO:0000313" key="7">
    <source>
        <dbReference type="EnsemblMetazoa" id="XP_030843275"/>
    </source>
</evidence>
<protein>
    <recommendedName>
        <fullName evidence="9">BHLH domain-containing protein</fullName>
    </recommendedName>
</protein>
<dbReference type="InterPro" id="IPR050370">
    <property type="entry name" value="HES_HEY"/>
</dbReference>
<dbReference type="PROSITE" id="PS50888">
    <property type="entry name" value="BHLH"/>
    <property type="match status" value="1"/>
</dbReference>
<keyword evidence="2" id="KW-0805">Transcription regulation</keyword>
<evidence type="ECO:0000256" key="1">
    <source>
        <dbReference type="ARBA" id="ARBA00004123"/>
    </source>
</evidence>
<dbReference type="Gene3D" id="4.10.280.10">
    <property type="entry name" value="Helix-loop-helix DNA-binding domain"/>
    <property type="match status" value="1"/>
</dbReference>
<dbReference type="SUPFAM" id="SSF158457">
    <property type="entry name" value="Orange domain-like"/>
    <property type="match status" value="1"/>
</dbReference>
<dbReference type="RefSeq" id="XP_030843275.1">
    <property type="nucleotide sequence ID" value="XM_030987415.1"/>
</dbReference>
<dbReference type="EnsemblMetazoa" id="XM_030987415">
    <property type="protein sequence ID" value="XP_030843275"/>
    <property type="gene ID" value="LOC115924682"/>
</dbReference>
<reference evidence="7" key="2">
    <citation type="submission" date="2021-01" db="UniProtKB">
        <authorList>
            <consortium name="EnsemblMetazoa"/>
        </authorList>
    </citation>
    <scope>IDENTIFICATION</scope>
</reference>
<dbReference type="GO" id="GO:0000978">
    <property type="term" value="F:RNA polymerase II cis-regulatory region sequence-specific DNA binding"/>
    <property type="evidence" value="ECO:0000318"/>
    <property type="project" value="GO_Central"/>
</dbReference>
<dbReference type="PANTHER" id="PTHR10985">
    <property type="entry name" value="BASIC HELIX-LOOP-HELIX TRANSCRIPTION FACTOR, HES-RELATED"/>
    <property type="match status" value="1"/>
</dbReference>
<dbReference type="GO" id="GO:0000981">
    <property type="term" value="F:DNA-binding transcription factor activity, RNA polymerase II-specific"/>
    <property type="evidence" value="ECO:0000318"/>
    <property type="project" value="GO_Central"/>
</dbReference>
<dbReference type="InterPro" id="IPR011598">
    <property type="entry name" value="bHLH_dom"/>
</dbReference>
<keyword evidence="4" id="KW-0539">Nucleus</keyword>
<evidence type="ECO:0000259" key="6">
    <source>
        <dbReference type="PROSITE" id="PS51054"/>
    </source>
</evidence>
<dbReference type="InterPro" id="IPR036638">
    <property type="entry name" value="HLH_DNA-bd_sf"/>
</dbReference>
<comment type="subcellular location">
    <subcellularLocation>
        <location evidence="1">Nucleus</location>
    </subcellularLocation>
</comment>
<dbReference type="PROSITE" id="PS51054">
    <property type="entry name" value="ORANGE"/>
    <property type="match status" value="1"/>
</dbReference>
<evidence type="ECO:0000256" key="3">
    <source>
        <dbReference type="ARBA" id="ARBA00023163"/>
    </source>
</evidence>
<evidence type="ECO:0000313" key="8">
    <source>
        <dbReference type="Proteomes" id="UP000007110"/>
    </source>
</evidence>
<keyword evidence="8" id="KW-1185">Reference proteome</keyword>
<organism evidence="7 8">
    <name type="scientific">Strongylocentrotus purpuratus</name>
    <name type="common">Purple sea urchin</name>
    <dbReference type="NCBI Taxonomy" id="7668"/>
    <lineage>
        <taxon>Eukaryota</taxon>
        <taxon>Metazoa</taxon>
        <taxon>Echinodermata</taxon>
        <taxon>Eleutherozoa</taxon>
        <taxon>Echinozoa</taxon>
        <taxon>Echinoidea</taxon>
        <taxon>Euechinoidea</taxon>
        <taxon>Echinacea</taxon>
        <taxon>Camarodonta</taxon>
        <taxon>Echinidea</taxon>
        <taxon>Strongylocentrotidae</taxon>
        <taxon>Strongylocentrotus</taxon>
    </lineage>
</organism>
<dbReference type="InParanoid" id="A0A7M7NXV6"/>
<proteinExistence type="predicted"/>
<dbReference type="GO" id="GO:0006357">
    <property type="term" value="P:regulation of transcription by RNA polymerase II"/>
    <property type="evidence" value="ECO:0000318"/>
    <property type="project" value="GO_Central"/>
</dbReference>
<dbReference type="GO" id="GO:0046983">
    <property type="term" value="F:protein dimerization activity"/>
    <property type="evidence" value="ECO:0007669"/>
    <property type="project" value="InterPro"/>
</dbReference>
<dbReference type="GeneID" id="115924682"/>
<evidence type="ECO:0000256" key="2">
    <source>
        <dbReference type="ARBA" id="ARBA00023015"/>
    </source>
</evidence>
<accession>A0A7M7NXV6</accession>
<feature type="domain" description="BHLH" evidence="5">
    <location>
        <begin position="30"/>
        <end position="87"/>
    </location>
</feature>
<dbReference type="Pfam" id="PF00010">
    <property type="entry name" value="HLH"/>
    <property type="match status" value="1"/>
</dbReference>
<dbReference type="AlphaFoldDB" id="A0A7M7NXV6"/>
<reference evidence="8" key="1">
    <citation type="submission" date="2015-02" db="EMBL/GenBank/DDBJ databases">
        <title>Genome sequencing for Strongylocentrotus purpuratus.</title>
        <authorList>
            <person name="Murali S."/>
            <person name="Liu Y."/>
            <person name="Vee V."/>
            <person name="English A."/>
            <person name="Wang M."/>
            <person name="Skinner E."/>
            <person name="Han Y."/>
            <person name="Muzny D.M."/>
            <person name="Worley K.C."/>
            <person name="Gibbs R.A."/>
        </authorList>
    </citation>
    <scope>NUCLEOTIDE SEQUENCE</scope>
</reference>
<evidence type="ECO:0000259" key="5">
    <source>
        <dbReference type="PROSITE" id="PS50888"/>
    </source>
</evidence>
<dbReference type="Proteomes" id="UP000007110">
    <property type="component" value="Unassembled WGS sequence"/>
</dbReference>
<dbReference type="GO" id="GO:0050767">
    <property type="term" value="P:regulation of neurogenesis"/>
    <property type="evidence" value="ECO:0000318"/>
    <property type="project" value="GO_Central"/>
</dbReference>
<dbReference type="GO" id="GO:0005634">
    <property type="term" value="C:nucleus"/>
    <property type="evidence" value="ECO:0000318"/>
    <property type="project" value="GO_Central"/>
</dbReference>
<evidence type="ECO:0008006" key="9">
    <source>
        <dbReference type="Google" id="ProtNLM"/>
    </source>
</evidence>
<dbReference type="GO" id="GO:0009952">
    <property type="term" value="P:anterior/posterior pattern specification"/>
    <property type="evidence" value="ECO:0000318"/>
    <property type="project" value="GO_Central"/>
</dbReference>
<dbReference type="OrthoDB" id="6085656at2759"/>
<name>A0A7M7NXV6_STRPU</name>
<feature type="domain" description="Orange" evidence="6">
    <location>
        <begin position="122"/>
        <end position="147"/>
    </location>
</feature>
<keyword evidence="3" id="KW-0804">Transcription</keyword>
<dbReference type="SUPFAM" id="SSF47459">
    <property type="entry name" value="HLH, helix-loop-helix DNA-binding domain"/>
    <property type="match status" value="1"/>
</dbReference>
<sequence length="147" mass="17703">MSEFGVWKKVLILRETYLRRAMPTDDQHPPSRSLKPQMEKRRRARINDSLLQLKSLVLDALNKNNPRHSKWRRLIYLEMTVRYLRSIHRQQLSEISVYYKFLFIFNFAGIGSHNEQANIAQYQTGYAECMREVSRYLKRNQQHQQCS</sequence>